<protein>
    <submittedName>
        <fullName evidence="1">Uncharacterized protein</fullName>
    </submittedName>
</protein>
<proteinExistence type="predicted"/>
<dbReference type="AlphaFoldDB" id="M6JKY8"/>
<dbReference type="Proteomes" id="UP000012106">
    <property type="component" value="Unassembled WGS sequence"/>
</dbReference>
<reference evidence="1 2" key="1">
    <citation type="submission" date="2013-01" db="EMBL/GenBank/DDBJ databases">
        <authorList>
            <person name="Harkins D.M."/>
            <person name="Durkin A.S."/>
            <person name="Brinkac L.M."/>
            <person name="Haft D.H."/>
            <person name="Selengut J.D."/>
            <person name="Sanka R."/>
            <person name="DePew J."/>
            <person name="Purushe J."/>
            <person name="Hartskeerl R.A."/>
            <person name="Ahmed A."/>
            <person name="van der Linden H."/>
            <person name="Goris M.G.A."/>
            <person name="Vinetz J.M."/>
            <person name="Sutton G.G."/>
            <person name="Nierman W.C."/>
            <person name="Fouts D.E."/>
        </authorList>
    </citation>
    <scope>NUCLEOTIDE SEQUENCE [LARGE SCALE GENOMIC DNA]</scope>
    <source>
        <strain evidence="1 2">MAVJ 401</strain>
    </source>
</reference>
<evidence type="ECO:0000313" key="1">
    <source>
        <dbReference type="EMBL" id="EMN20318.1"/>
    </source>
</evidence>
<evidence type="ECO:0000313" key="2">
    <source>
        <dbReference type="Proteomes" id="UP000012106"/>
    </source>
</evidence>
<accession>M6JKY8</accession>
<dbReference type="EMBL" id="AHMU02000070">
    <property type="protein sequence ID" value="EMN20318.1"/>
    <property type="molecule type" value="Genomic_DNA"/>
</dbReference>
<name>M6JKY8_9LEPT</name>
<gene>
    <name evidence="1" type="ORF">LEP1GSC063_2452</name>
</gene>
<organism evidence="1 2">
    <name type="scientific">Leptospira santarosai serovar Arenal str. MAVJ 401</name>
    <dbReference type="NCBI Taxonomy" id="1049976"/>
    <lineage>
        <taxon>Bacteria</taxon>
        <taxon>Pseudomonadati</taxon>
        <taxon>Spirochaetota</taxon>
        <taxon>Spirochaetia</taxon>
        <taxon>Leptospirales</taxon>
        <taxon>Leptospiraceae</taxon>
        <taxon>Leptospira</taxon>
    </lineage>
</organism>
<comment type="caution">
    <text evidence="1">The sequence shown here is derived from an EMBL/GenBank/DDBJ whole genome shotgun (WGS) entry which is preliminary data.</text>
</comment>
<sequence length="63" mass="7363">MSKSIPIDKVETLSAFRPDGIFFFTIKKRIRGREEPISNLKRREFLPQELQKISLPKKNNDGC</sequence>